<gene>
    <name evidence="1" type="ORF">AK812_SmicGene3907</name>
</gene>
<name>A0A1Q9EXW0_SYMMI</name>
<sequence>MPPSQEAMPFIVLSDSTLQFLLWMDGSGKSYGVETLDRDPLRQAIICPGASLVMPREGAMRTPPVLEVLAWHFIRVLGHVQPFPTDHQPLTDLLKSHYYSDTCVRLIPLRESLDPSKQGAYDWLADVRDQYGLSGDELAGQTIMSLQGNDPNLVDHLYPSKDCHFRPSIAQKAIGLLLGRARTEMMRTHPNSVHVLVVCSWNVKGDFVHQVGDVFAISGSA</sequence>
<dbReference type="OrthoDB" id="434103at2759"/>
<proteinExistence type="predicted"/>
<evidence type="ECO:0000313" key="2">
    <source>
        <dbReference type="Proteomes" id="UP000186817"/>
    </source>
</evidence>
<protein>
    <submittedName>
        <fullName evidence="1">Uncharacterized protein</fullName>
    </submittedName>
</protein>
<organism evidence="1 2">
    <name type="scientific">Symbiodinium microadriaticum</name>
    <name type="common">Dinoflagellate</name>
    <name type="synonym">Zooxanthella microadriatica</name>
    <dbReference type="NCBI Taxonomy" id="2951"/>
    <lineage>
        <taxon>Eukaryota</taxon>
        <taxon>Sar</taxon>
        <taxon>Alveolata</taxon>
        <taxon>Dinophyceae</taxon>
        <taxon>Suessiales</taxon>
        <taxon>Symbiodiniaceae</taxon>
        <taxon>Symbiodinium</taxon>
    </lineage>
</organism>
<dbReference type="AlphaFoldDB" id="A0A1Q9EXW0"/>
<keyword evidence="2" id="KW-1185">Reference proteome</keyword>
<dbReference type="Proteomes" id="UP000186817">
    <property type="component" value="Unassembled WGS sequence"/>
</dbReference>
<comment type="caution">
    <text evidence="1">The sequence shown here is derived from an EMBL/GenBank/DDBJ whole genome shotgun (WGS) entry which is preliminary data.</text>
</comment>
<accession>A0A1Q9EXW0</accession>
<reference evidence="1 2" key="1">
    <citation type="submission" date="2016-02" db="EMBL/GenBank/DDBJ databases">
        <title>Genome analysis of coral dinoflagellate symbionts highlights evolutionary adaptations to a symbiotic lifestyle.</title>
        <authorList>
            <person name="Aranda M."/>
            <person name="Li Y."/>
            <person name="Liew Y.J."/>
            <person name="Baumgarten S."/>
            <person name="Simakov O."/>
            <person name="Wilson M."/>
            <person name="Piel J."/>
            <person name="Ashoor H."/>
            <person name="Bougouffa S."/>
            <person name="Bajic V.B."/>
            <person name="Ryu T."/>
            <person name="Ravasi T."/>
            <person name="Bayer T."/>
            <person name="Micklem G."/>
            <person name="Kim H."/>
            <person name="Bhak J."/>
            <person name="Lajeunesse T.C."/>
            <person name="Voolstra C.R."/>
        </authorList>
    </citation>
    <scope>NUCLEOTIDE SEQUENCE [LARGE SCALE GENOMIC DNA]</scope>
    <source>
        <strain evidence="1 2">CCMP2467</strain>
    </source>
</reference>
<evidence type="ECO:0000313" key="1">
    <source>
        <dbReference type="EMBL" id="OLQ12212.1"/>
    </source>
</evidence>
<dbReference type="EMBL" id="LSRX01000047">
    <property type="protein sequence ID" value="OLQ12212.1"/>
    <property type="molecule type" value="Genomic_DNA"/>
</dbReference>